<protein>
    <recommendedName>
        <fullName evidence="9">5xTM membrane BCR, YitT family</fullName>
    </recommendedName>
</protein>
<reference evidence="8" key="1">
    <citation type="submission" date="2019-08" db="EMBL/GenBank/DDBJ databases">
        <authorList>
            <person name="Kucharzyk K."/>
            <person name="Murdoch R.W."/>
            <person name="Higgins S."/>
            <person name="Loffler F."/>
        </authorList>
    </citation>
    <scope>NUCLEOTIDE SEQUENCE</scope>
</reference>
<evidence type="ECO:0000256" key="3">
    <source>
        <dbReference type="ARBA" id="ARBA00022692"/>
    </source>
</evidence>
<organism evidence="8">
    <name type="scientific">bioreactor metagenome</name>
    <dbReference type="NCBI Taxonomy" id="1076179"/>
    <lineage>
        <taxon>unclassified sequences</taxon>
        <taxon>metagenomes</taxon>
        <taxon>ecological metagenomes</taxon>
    </lineage>
</organism>
<feature type="transmembrane region" description="Helical" evidence="7">
    <location>
        <begin position="265"/>
        <end position="289"/>
    </location>
</feature>
<dbReference type="PANTHER" id="PTHR33545:SF5">
    <property type="entry name" value="UPF0750 MEMBRANE PROTEIN YITT"/>
    <property type="match status" value="1"/>
</dbReference>
<evidence type="ECO:0000256" key="1">
    <source>
        <dbReference type="ARBA" id="ARBA00004651"/>
    </source>
</evidence>
<evidence type="ECO:0008006" key="9">
    <source>
        <dbReference type="Google" id="ProtNLM"/>
    </source>
</evidence>
<dbReference type="InterPro" id="IPR003740">
    <property type="entry name" value="YitT"/>
</dbReference>
<feature type="compositionally biased region" description="Basic and acidic residues" evidence="6">
    <location>
        <begin position="47"/>
        <end position="65"/>
    </location>
</feature>
<feature type="transmembrane region" description="Helical" evidence="7">
    <location>
        <begin position="301"/>
        <end position="319"/>
    </location>
</feature>
<proteinExistence type="predicted"/>
<feature type="transmembrane region" description="Helical" evidence="7">
    <location>
        <begin position="366"/>
        <end position="387"/>
    </location>
</feature>
<dbReference type="GO" id="GO:0005886">
    <property type="term" value="C:plasma membrane"/>
    <property type="evidence" value="ECO:0007669"/>
    <property type="project" value="UniProtKB-SubCell"/>
</dbReference>
<feature type="region of interest" description="Disordered" evidence="6">
    <location>
        <begin position="1"/>
        <end position="116"/>
    </location>
</feature>
<evidence type="ECO:0000256" key="6">
    <source>
        <dbReference type="SAM" id="MobiDB-lite"/>
    </source>
</evidence>
<dbReference type="AlphaFoldDB" id="A0A644VNG6"/>
<gene>
    <name evidence="8" type="ORF">SDC9_39042</name>
</gene>
<evidence type="ECO:0000256" key="5">
    <source>
        <dbReference type="ARBA" id="ARBA00023136"/>
    </source>
</evidence>
<accession>A0A644VNG6</accession>
<evidence type="ECO:0000313" key="8">
    <source>
        <dbReference type="EMBL" id="MPL92918.1"/>
    </source>
</evidence>
<feature type="transmembrane region" description="Helical" evidence="7">
    <location>
        <begin position="325"/>
        <end position="345"/>
    </location>
</feature>
<feature type="transmembrane region" description="Helical" evidence="7">
    <location>
        <begin position="393"/>
        <end position="410"/>
    </location>
</feature>
<comment type="caution">
    <text evidence="8">The sequence shown here is derived from an EMBL/GenBank/DDBJ whole genome shotgun (WGS) entry which is preliminary data.</text>
</comment>
<evidence type="ECO:0000256" key="7">
    <source>
        <dbReference type="SAM" id="Phobius"/>
    </source>
</evidence>
<feature type="compositionally biased region" description="Basic and acidic residues" evidence="6">
    <location>
        <begin position="91"/>
        <end position="101"/>
    </location>
</feature>
<keyword evidence="2" id="KW-1003">Cell membrane</keyword>
<feature type="region of interest" description="Disordered" evidence="6">
    <location>
        <begin position="165"/>
        <end position="184"/>
    </location>
</feature>
<feature type="compositionally biased region" description="Basic residues" evidence="6">
    <location>
        <begin position="1"/>
        <end position="13"/>
    </location>
</feature>
<dbReference type="Pfam" id="PF02588">
    <property type="entry name" value="YitT_membrane"/>
    <property type="match status" value="1"/>
</dbReference>
<comment type="subcellular location">
    <subcellularLocation>
        <location evidence="1">Cell membrane</location>
        <topology evidence="1">Multi-pass membrane protein</topology>
    </subcellularLocation>
</comment>
<evidence type="ECO:0000256" key="2">
    <source>
        <dbReference type="ARBA" id="ARBA00022475"/>
    </source>
</evidence>
<dbReference type="InterPro" id="IPR051461">
    <property type="entry name" value="UPF0750_membrane"/>
</dbReference>
<sequence length="419" mass="44953">MSQPVRHRRRGPPRRQTDVAPQVIVKHVEPGFRAPHAIAAQRRGQQGKRDAPQPVTGDDRIEQRQAEGGNRIGPGHFVFRGGTRHRPPWGVDRKTGHDGTRRGRKRPQGCQGYPVGGFRTGAGAPGAERSGLSVIGSCRGAMIGGLPAGQECVCEIGHGPPSCLKLPDGGTLPRDSESRQGKRPRIAVRAPQALHIGHSRALLPHRATRERTAAMMLLTSPAPDRHTALEDAQGLVSGTMLTALSVSFLHATGLFTGQIAGLSLVLSYVTGIGFGTLFFCLNLPFYWLAFRRMGATFTLKTFAAIALMSGFTTLAPHLLDFSRLNIAAAAVLAGVISGAGLLMLFRHGASLGGVGIVALYLQDKTGFKAGKTQVLFDCGVFLFAAFVLPFDKVLWSALGAMVLNIIILINHRRDRYIAH</sequence>
<keyword evidence="3 7" id="KW-0812">Transmembrane</keyword>
<name>A0A644VNG6_9ZZZZ</name>
<feature type="transmembrane region" description="Helical" evidence="7">
    <location>
        <begin position="235"/>
        <end position="259"/>
    </location>
</feature>
<keyword evidence="5 7" id="KW-0472">Membrane</keyword>
<dbReference type="PANTHER" id="PTHR33545">
    <property type="entry name" value="UPF0750 MEMBRANE PROTEIN YITT-RELATED"/>
    <property type="match status" value="1"/>
</dbReference>
<dbReference type="EMBL" id="VSSQ01000374">
    <property type="protein sequence ID" value="MPL92918.1"/>
    <property type="molecule type" value="Genomic_DNA"/>
</dbReference>
<evidence type="ECO:0000256" key="4">
    <source>
        <dbReference type="ARBA" id="ARBA00022989"/>
    </source>
</evidence>
<keyword evidence="4 7" id="KW-1133">Transmembrane helix</keyword>